<sequence length="434" mass="45352">MEIGQDYERARVPGGATVSGWHIAFVKIGVIVALPAFISGAEIGASLGLQKGSLAILFGALILATLGAATATVAGKTRLSASLIVETCFGAFGARFVNLIIASTLLGWFGVTVAFFGSSLAALVGSTTGHTFPTWIFVVVGGMLMISTTVFGFSGLRRLADIVVPLLLVVMVWSAYKVSGIEQLPDAGHPSDVSLTLGLAVSAVVGGMVVGTTIFPDLARFAHSSGQGRFASFLCYGAAVPVVLILSAYASIKTGETDLVQIMFVTGQGFLALFTLVFAAWTTNAGNLYSSSLIFSMLLEKVPFWLCSLGAGLVGVLIALLGVADQFIPLLLFFGAAIPPIAGVYLADFFFGSREKYFLKTVGAYRPVNWSAMLAWASGFGLGLCTTNGLFVLSSVPACDAVTAGFLSYLFFEKIAGWGRGNVASNSKNKFEVK</sequence>
<evidence type="ECO:0000256" key="2">
    <source>
        <dbReference type="ARBA" id="ARBA00008974"/>
    </source>
</evidence>
<dbReference type="Gene3D" id="1.10.4160.10">
    <property type="entry name" value="Hydantoin permease"/>
    <property type="match status" value="1"/>
</dbReference>
<evidence type="ECO:0000256" key="4">
    <source>
        <dbReference type="ARBA" id="ARBA00022989"/>
    </source>
</evidence>
<dbReference type="Proteomes" id="UP001595776">
    <property type="component" value="Unassembled WGS sequence"/>
</dbReference>
<feature type="transmembrane region" description="Helical" evidence="6">
    <location>
        <begin position="330"/>
        <end position="351"/>
    </location>
</feature>
<keyword evidence="8" id="KW-1185">Reference proteome</keyword>
<dbReference type="InterPro" id="IPR030191">
    <property type="entry name" value="CodB"/>
</dbReference>
<accession>A0ABV8UEC5</accession>
<dbReference type="EMBL" id="JBHSCR010000034">
    <property type="protein sequence ID" value="MFC4349612.1"/>
    <property type="molecule type" value="Genomic_DNA"/>
</dbReference>
<dbReference type="PANTHER" id="PTHR30569:SF0">
    <property type="entry name" value="CYTOSINE PERMEASE"/>
    <property type="match status" value="1"/>
</dbReference>
<gene>
    <name evidence="7" type="ORF">ACFO5Q_17310</name>
</gene>
<evidence type="ECO:0000256" key="1">
    <source>
        <dbReference type="ARBA" id="ARBA00004141"/>
    </source>
</evidence>
<evidence type="ECO:0000256" key="5">
    <source>
        <dbReference type="ARBA" id="ARBA00023136"/>
    </source>
</evidence>
<name>A0ABV8UEC5_9PROT</name>
<feature type="transmembrane region" description="Helical" evidence="6">
    <location>
        <begin position="363"/>
        <end position="384"/>
    </location>
</feature>
<organism evidence="7 8">
    <name type="scientific">Kordiimonas lipolytica</name>
    <dbReference type="NCBI Taxonomy" id="1662421"/>
    <lineage>
        <taxon>Bacteria</taxon>
        <taxon>Pseudomonadati</taxon>
        <taxon>Pseudomonadota</taxon>
        <taxon>Alphaproteobacteria</taxon>
        <taxon>Kordiimonadales</taxon>
        <taxon>Kordiimonadaceae</taxon>
        <taxon>Kordiimonas</taxon>
    </lineage>
</organism>
<feature type="transmembrane region" description="Helical" evidence="6">
    <location>
        <begin position="20"/>
        <end position="41"/>
    </location>
</feature>
<evidence type="ECO:0000256" key="6">
    <source>
        <dbReference type="SAM" id="Phobius"/>
    </source>
</evidence>
<feature type="transmembrane region" description="Helical" evidence="6">
    <location>
        <begin position="132"/>
        <end position="152"/>
    </location>
</feature>
<keyword evidence="3 6" id="KW-0812">Transmembrane</keyword>
<feature type="transmembrane region" description="Helical" evidence="6">
    <location>
        <begin position="53"/>
        <end position="73"/>
    </location>
</feature>
<feature type="transmembrane region" description="Helical" evidence="6">
    <location>
        <begin position="262"/>
        <end position="281"/>
    </location>
</feature>
<keyword evidence="4 6" id="KW-1133">Transmembrane helix</keyword>
<reference evidence="8" key="1">
    <citation type="journal article" date="2019" name="Int. J. Syst. Evol. Microbiol.">
        <title>The Global Catalogue of Microorganisms (GCM) 10K type strain sequencing project: providing services to taxonomists for standard genome sequencing and annotation.</title>
        <authorList>
            <consortium name="The Broad Institute Genomics Platform"/>
            <consortium name="The Broad Institute Genome Sequencing Center for Infectious Disease"/>
            <person name="Wu L."/>
            <person name="Ma J."/>
        </authorList>
    </citation>
    <scope>NUCLEOTIDE SEQUENCE [LARGE SCALE GENOMIC DNA]</scope>
    <source>
        <strain evidence="8">CGMCC 1.15304</strain>
    </source>
</reference>
<evidence type="ECO:0000313" key="7">
    <source>
        <dbReference type="EMBL" id="MFC4349612.1"/>
    </source>
</evidence>
<feature type="transmembrane region" description="Helical" evidence="6">
    <location>
        <begin position="302"/>
        <end position="324"/>
    </location>
</feature>
<proteinExistence type="inferred from homology"/>
<protein>
    <submittedName>
        <fullName evidence="7">Cytosine permease</fullName>
    </submittedName>
</protein>
<dbReference type="RefSeq" id="WP_068147294.1">
    <property type="nucleotide sequence ID" value="NZ_JBHSCR010000034.1"/>
</dbReference>
<evidence type="ECO:0000313" key="8">
    <source>
        <dbReference type="Proteomes" id="UP001595776"/>
    </source>
</evidence>
<dbReference type="Pfam" id="PF02133">
    <property type="entry name" value="Transp_cyt_pur"/>
    <property type="match status" value="1"/>
</dbReference>
<comment type="caution">
    <text evidence="7">The sequence shown here is derived from an EMBL/GenBank/DDBJ whole genome shotgun (WGS) entry which is preliminary data.</text>
</comment>
<dbReference type="PANTHER" id="PTHR30569">
    <property type="entry name" value="CYTOSINE TRANSPORTER CODB"/>
    <property type="match status" value="1"/>
</dbReference>
<feature type="transmembrane region" description="Helical" evidence="6">
    <location>
        <begin position="196"/>
        <end position="218"/>
    </location>
</feature>
<feature type="transmembrane region" description="Helical" evidence="6">
    <location>
        <begin position="105"/>
        <end position="126"/>
    </location>
</feature>
<comment type="similarity">
    <text evidence="2">Belongs to the purine-cytosine permease (2.A.39) family.</text>
</comment>
<feature type="transmembrane region" description="Helical" evidence="6">
    <location>
        <begin position="230"/>
        <end position="250"/>
    </location>
</feature>
<evidence type="ECO:0000256" key="3">
    <source>
        <dbReference type="ARBA" id="ARBA00022692"/>
    </source>
</evidence>
<comment type="subcellular location">
    <subcellularLocation>
        <location evidence="1">Membrane</location>
        <topology evidence="1">Multi-pass membrane protein</topology>
    </subcellularLocation>
</comment>
<dbReference type="InterPro" id="IPR001248">
    <property type="entry name" value="Pur-cyt_permease"/>
</dbReference>
<keyword evidence="5 6" id="KW-0472">Membrane</keyword>